<reference evidence="1" key="1">
    <citation type="submission" date="2022-04" db="EMBL/GenBank/DDBJ databases">
        <title>Genome of the entomopathogenic fungus Entomophthora muscae.</title>
        <authorList>
            <person name="Elya C."/>
            <person name="Lovett B.R."/>
            <person name="Lee E."/>
            <person name="Macias A.M."/>
            <person name="Hajek A.E."/>
            <person name="De Bivort B.L."/>
            <person name="Kasson M.T."/>
            <person name="De Fine Licht H.H."/>
            <person name="Stajich J.E."/>
        </authorList>
    </citation>
    <scope>NUCLEOTIDE SEQUENCE</scope>
    <source>
        <strain evidence="1">Berkeley</strain>
    </source>
</reference>
<keyword evidence="2" id="KW-1185">Reference proteome</keyword>
<organism evidence="1 2">
    <name type="scientific">Entomophthora muscae</name>
    <dbReference type="NCBI Taxonomy" id="34485"/>
    <lineage>
        <taxon>Eukaryota</taxon>
        <taxon>Fungi</taxon>
        <taxon>Fungi incertae sedis</taxon>
        <taxon>Zoopagomycota</taxon>
        <taxon>Entomophthoromycotina</taxon>
        <taxon>Entomophthoromycetes</taxon>
        <taxon>Entomophthorales</taxon>
        <taxon>Entomophthoraceae</taxon>
        <taxon>Entomophthora</taxon>
    </lineage>
</organism>
<proteinExistence type="predicted"/>
<protein>
    <submittedName>
        <fullName evidence="1">Uncharacterized protein</fullName>
    </submittedName>
</protein>
<dbReference type="Proteomes" id="UP001165960">
    <property type="component" value="Unassembled WGS sequence"/>
</dbReference>
<comment type="caution">
    <text evidence="1">The sequence shown here is derived from an EMBL/GenBank/DDBJ whole genome shotgun (WGS) entry which is preliminary data.</text>
</comment>
<accession>A0ACC2S875</accession>
<name>A0ACC2S875_9FUNG</name>
<dbReference type="EMBL" id="QTSX02005721">
    <property type="protein sequence ID" value="KAJ9058495.1"/>
    <property type="molecule type" value="Genomic_DNA"/>
</dbReference>
<evidence type="ECO:0000313" key="1">
    <source>
        <dbReference type="EMBL" id="KAJ9058495.1"/>
    </source>
</evidence>
<sequence length="160" mass="17593">MVSTRASARGAEHSLPREGSAPASEAGPQEVLPATDTCQLAEASQTPIPHSPAREDAETIPEYDCHSSQSNFKGIINQPMEEDTITVPNHEAEKLPRARDPPQRAKENNRGRARPSASPPPMEIEPLPRSHSTATDHPTLLKPPTVSIHRWNWMSWKCKA</sequence>
<evidence type="ECO:0000313" key="2">
    <source>
        <dbReference type="Proteomes" id="UP001165960"/>
    </source>
</evidence>
<gene>
    <name evidence="1" type="ORF">DSO57_1011871</name>
</gene>